<comment type="subcellular location">
    <subcellularLocation>
        <location evidence="1">Cell membrane</location>
        <topology evidence="1">Multi-pass membrane protein</topology>
    </subcellularLocation>
</comment>
<feature type="transmembrane region" description="Helical" evidence="7">
    <location>
        <begin position="42"/>
        <end position="61"/>
    </location>
</feature>
<evidence type="ECO:0000256" key="5">
    <source>
        <dbReference type="ARBA" id="ARBA00022989"/>
    </source>
</evidence>
<feature type="transmembrane region" description="Helical" evidence="7">
    <location>
        <begin position="20"/>
        <end position="36"/>
    </location>
</feature>
<feature type="transmembrane region" description="Helical" evidence="7">
    <location>
        <begin position="119"/>
        <end position="137"/>
    </location>
</feature>
<evidence type="ECO:0000256" key="7">
    <source>
        <dbReference type="SAM" id="Phobius"/>
    </source>
</evidence>
<accession>A0ABX5EKA8</accession>
<organism evidence="8 9">
    <name type="scientific">Isoptericola halotolerans</name>
    <dbReference type="NCBI Taxonomy" id="300560"/>
    <lineage>
        <taxon>Bacteria</taxon>
        <taxon>Bacillati</taxon>
        <taxon>Actinomycetota</taxon>
        <taxon>Actinomycetes</taxon>
        <taxon>Micrococcales</taxon>
        <taxon>Promicromonosporaceae</taxon>
        <taxon>Isoptericola</taxon>
    </lineage>
</organism>
<protein>
    <submittedName>
        <fullName evidence="8">Multisubunit sodium/proton antiporter MrpE subunit</fullName>
    </submittedName>
</protein>
<proteinExistence type="inferred from homology"/>
<dbReference type="PANTHER" id="PTHR34584:SF1">
    <property type="entry name" value="NA(+)_H(+) ANTIPORTER SUBUNIT E1"/>
    <property type="match status" value="1"/>
</dbReference>
<comment type="similarity">
    <text evidence="2">Belongs to the CPA3 antiporters (TC 2.A.63) subunit E family.</text>
</comment>
<dbReference type="InterPro" id="IPR002758">
    <property type="entry name" value="Cation_antiport_E"/>
</dbReference>
<evidence type="ECO:0000256" key="1">
    <source>
        <dbReference type="ARBA" id="ARBA00004651"/>
    </source>
</evidence>
<name>A0ABX5EKA8_9MICO</name>
<evidence type="ECO:0000313" key="8">
    <source>
        <dbReference type="EMBL" id="PRZ10156.1"/>
    </source>
</evidence>
<keyword evidence="4 7" id="KW-0812">Transmembrane</keyword>
<dbReference type="EMBL" id="PVTX01000001">
    <property type="protein sequence ID" value="PRZ10156.1"/>
    <property type="molecule type" value="Genomic_DNA"/>
</dbReference>
<evidence type="ECO:0000256" key="6">
    <source>
        <dbReference type="ARBA" id="ARBA00023136"/>
    </source>
</evidence>
<comment type="caution">
    <text evidence="8">The sequence shown here is derived from an EMBL/GenBank/DDBJ whole genome shotgun (WGS) entry which is preliminary data.</text>
</comment>
<feature type="transmembrane region" description="Helical" evidence="7">
    <location>
        <begin position="82"/>
        <end position="99"/>
    </location>
</feature>
<sequence length="200" mass="21702">MTEQPRRRAGALRRVVGRPVAQWPAVVLLAAVWVLLWGDLSWANVIAGALLAVVVVVAFPLPPIKADAAFRFLPFCRLAWRFVADLVVASLQVAWTALRPGPPPQGAIVRVQLRNPDDVFLTLTSVLATLVPGTLAVETSRRTGRVFVHVLDIEGFGGADGVRRSTEELEERVLRALAGDAVLERCGLAGPTEHHEEVQT</sequence>
<keyword evidence="6 7" id="KW-0472">Membrane</keyword>
<dbReference type="RefSeq" id="WP_106264513.1">
    <property type="nucleotide sequence ID" value="NZ_PVTX01000001.1"/>
</dbReference>
<keyword evidence="3" id="KW-1003">Cell membrane</keyword>
<dbReference type="PANTHER" id="PTHR34584">
    <property type="entry name" value="NA(+)/H(+) ANTIPORTER SUBUNIT E1"/>
    <property type="match status" value="1"/>
</dbReference>
<evidence type="ECO:0000256" key="2">
    <source>
        <dbReference type="ARBA" id="ARBA00006228"/>
    </source>
</evidence>
<keyword evidence="5 7" id="KW-1133">Transmembrane helix</keyword>
<reference evidence="8 9" key="1">
    <citation type="submission" date="2018-03" db="EMBL/GenBank/DDBJ databases">
        <title>Comparative analysis of microorganisms from saline springs in Andes Mountain Range, Colombia.</title>
        <authorList>
            <person name="Rubin E."/>
        </authorList>
    </citation>
    <scope>NUCLEOTIDE SEQUENCE [LARGE SCALE GENOMIC DNA]</scope>
    <source>
        <strain evidence="8 9">CG 23</strain>
    </source>
</reference>
<dbReference type="Pfam" id="PF01899">
    <property type="entry name" value="MNHE"/>
    <property type="match status" value="1"/>
</dbReference>
<evidence type="ECO:0000313" key="9">
    <source>
        <dbReference type="Proteomes" id="UP000239895"/>
    </source>
</evidence>
<dbReference type="Proteomes" id="UP000239895">
    <property type="component" value="Unassembled WGS sequence"/>
</dbReference>
<evidence type="ECO:0000256" key="4">
    <source>
        <dbReference type="ARBA" id="ARBA00022692"/>
    </source>
</evidence>
<dbReference type="NCBIfam" id="NF006521">
    <property type="entry name" value="PRK08965.1-5"/>
    <property type="match status" value="1"/>
</dbReference>
<keyword evidence="9" id="KW-1185">Reference proteome</keyword>
<gene>
    <name evidence="8" type="ORF">BCL65_101295</name>
</gene>
<evidence type="ECO:0000256" key="3">
    <source>
        <dbReference type="ARBA" id="ARBA00022475"/>
    </source>
</evidence>